<keyword evidence="1" id="KW-0695">RNA-directed DNA polymerase</keyword>
<organism evidence="1 2">
    <name type="scientific">Gossypium australe</name>
    <dbReference type="NCBI Taxonomy" id="47621"/>
    <lineage>
        <taxon>Eukaryota</taxon>
        <taxon>Viridiplantae</taxon>
        <taxon>Streptophyta</taxon>
        <taxon>Embryophyta</taxon>
        <taxon>Tracheophyta</taxon>
        <taxon>Spermatophyta</taxon>
        <taxon>Magnoliopsida</taxon>
        <taxon>eudicotyledons</taxon>
        <taxon>Gunneridae</taxon>
        <taxon>Pentapetalae</taxon>
        <taxon>rosids</taxon>
        <taxon>malvids</taxon>
        <taxon>Malvales</taxon>
        <taxon>Malvaceae</taxon>
        <taxon>Malvoideae</taxon>
        <taxon>Gossypium</taxon>
    </lineage>
</organism>
<comment type="caution">
    <text evidence="1">The sequence shown here is derived from an EMBL/GenBank/DDBJ whole genome shotgun (WGS) entry which is preliminary data.</text>
</comment>
<dbReference type="Proteomes" id="UP000325315">
    <property type="component" value="Unassembled WGS sequence"/>
</dbReference>
<sequence length="102" mass="11428">MLYEGIKFSMMETLGFLKGCNQEINRHREIHSPLSSSLGNEVWKPPDLGFTKINFDAAFQNETKIAITAILARNSEGNIVGAETYLFRDVRDAFVAEAKACE</sequence>
<dbReference type="AlphaFoldDB" id="A0A5B6WXJ2"/>
<evidence type="ECO:0000313" key="1">
    <source>
        <dbReference type="EMBL" id="KAA3485794.1"/>
    </source>
</evidence>
<proteinExistence type="predicted"/>
<dbReference type="EMBL" id="SMMG02000001">
    <property type="protein sequence ID" value="KAA3485794.1"/>
    <property type="molecule type" value="Genomic_DNA"/>
</dbReference>
<keyword evidence="1" id="KW-0548">Nucleotidyltransferase</keyword>
<gene>
    <name evidence="1" type="ORF">EPI10_029783</name>
</gene>
<reference evidence="2" key="1">
    <citation type="journal article" date="2019" name="Plant Biotechnol. J.">
        <title>Genome sequencing of the Australian wild diploid species Gossypium australe highlights disease resistance and delayed gland morphogenesis.</title>
        <authorList>
            <person name="Cai Y."/>
            <person name="Cai X."/>
            <person name="Wang Q."/>
            <person name="Wang P."/>
            <person name="Zhang Y."/>
            <person name="Cai C."/>
            <person name="Xu Y."/>
            <person name="Wang K."/>
            <person name="Zhou Z."/>
            <person name="Wang C."/>
            <person name="Geng S."/>
            <person name="Li B."/>
            <person name="Dong Q."/>
            <person name="Hou Y."/>
            <person name="Wang H."/>
            <person name="Ai P."/>
            <person name="Liu Z."/>
            <person name="Yi F."/>
            <person name="Sun M."/>
            <person name="An G."/>
            <person name="Cheng J."/>
            <person name="Zhang Y."/>
            <person name="Shi Q."/>
            <person name="Xie Y."/>
            <person name="Shi X."/>
            <person name="Chang Y."/>
            <person name="Huang F."/>
            <person name="Chen Y."/>
            <person name="Hong S."/>
            <person name="Mi L."/>
            <person name="Sun Q."/>
            <person name="Zhang L."/>
            <person name="Zhou B."/>
            <person name="Peng R."/>
            <person name="Zhang X."/>
            <person name="Liu F."/>
        </authorList>
    </citation>
    <scope>NUCLEOTIDE SEQUENCE [LARGE SCALE GENOMIC DNA]</scope>
    <source>
        <strain evidence="2">cv. PA1801</strain>
    </source>
</reference>
<protein>
    <submittedName>
        <fullName evidence="1">Reverse transcriptase</fullName>
    </submittedName>
</protein>
<name>A0A5B6WXJ2_9ROSI</name>
<accession>A0A5B6WXJ2</accession>
<keyword evidence="2" id="KW-1185">Reference proteome</keyword>
<evidence type="ECO:0000313" key="2">
    <source>
        <dbReference type="Proteomes" id="UP000325315"/>
    </source>
</evidence>
<dbReference type="PANTHER" id="PTHR47074:SF61">
    <property type="entry name" value="RNASE H TYPE-1 DOMAIN-CONTAINING PROTEIN"/>
    <property type="match status" value="1"/>
</dbReference>
<dbReference type="InterPro" id="IPR052929">
    <property type="entry name" value="RNase_H-like_EbsB-rel"/>
</dbReference>
<dbReference type="PANTHER" id="PTHR47074">
    <property type="entry name" value="BNAC02G40300D PROTEIN"/>
    <property type="match status" value="1"/>
</dbReference>
<dbReference type="OrthoDB" id="993362at2759"/>
<dbReference type="GO" id="GO:0003964">
    <property type="term" value="F:RNA-directed DNA polymerase activity"/>
    <property type="evidence" value="ECO:0007669"/>
    <property type="project" value="UniProtKB-KW"/>
</dbReference>
<keyword evidence="1" id="KW-0808">Transferase</keyword>